<evidence type="ECO:0000256" key="3">
    <source>
        <dbReference type="ARBA" id="ARBA00022475"/>
    </source>
</evidence>
<dbReference type="CDD" id="cd06261">
    <property type="entry name" value="TM_PBP2"/>
    <property type="match status" value="1"/>
</dbReference>
<keyword evidence="10" id="KW-1185">Reference proteome</keyword>
<dbReference type="InterPro" id="IPR000515">
    <property type="entry name" value="MetI-like"/>
</dbReference>
<dbReference type="Gene3D" id="1.10.3720.10">
    <property type="entry name" value="MetI-like"/>
    <property type="match status" value="1"/>
</dbReference>
<reference evidence="9" key="1">
    <citation type="submission" date="2011-02" db="EMBL/GenBank/DDBJ databases">
        <title>Complete sequence of Acidovorax avenae subsp. avenae ATCC 19860.</title>
        <authorList>
            <consortium name="US DOE Joint Genome Institute"/>
            <person name="Lucas S."/>
            <person name="Copeland A."/>
            <person name="Lapidus A."/>
            <person name="Cheng J.-F."/>
            <person name="Goodwin L."/>
            <person name="Pitluck S."/>
            <person name="Chertkov O."/>
            <person name="Held B."/>
            <person name="Detter J.C."/>
            <person name="Han C."/>
            <person name="Tapia R."/>
            <person name="Land M."/>
            <person name="Hauser L."/>
            <person name="Kyrpides N."/>
            <person name="Ivanova N."/>
            <person name="Ovchinnikova G."/>
            <person name="Pagani I."/>
            <person name="Gordon S."/>
            <person name="Woyke T."/>
        </authorList>
    </citation>
    <scope>NUCLEOTIDE SEQUENCE</scope>
    <source>
        <strain evidence="9">ATCC 19860</strain>
    </source>
</reference>
<protein>
    <submittedName>
        <fullName evidence="9">Binding-protein-dependent transport systems inner membrane component</fullName>
    </submittedName>
</protein>
<sequence>MASTDAALPIAARDDAPAEHHAHTRTHTRTGWLRRHGRTAAALVLLALTLFPFLWLVHLAFKPAADLFEDSLLFVPTLDGFRALLQGNFPRSFLNSLAVSTLSTAMSLAIGVPAAYALTRWQFPGRRHVALWILVTRMAPPIAFTIPFFLAYRWLGLQDTIFGLALVYLTFNLAIVIWLMQTFFEAVPTALEEAAYIDGCGVWQAFWRITLPLAAPGVAATAVLCFIFAWNDFFYALILTRTQAVTAPVAIVNFLQYEGWEWSKIAAGGTLVMFPVVVFTVLVRKYLVRGLTAGGVKD</sequence>
<name>F0Q538_PARA1</name>
<feature type="transmembrane region" description="Helical" evidence="7">
    <location>
        <begin position="130"/>
        <end position="155"/>
    </location>
</feature>
<dbReference type="GO" id="GO:0055085">
    <property type="term" value="P:transmembrane transport"/>
    <property type="evidence" value="ECO:0007669"/>
    <property type="project" value="InterPro"/>
</dbReference>
<dbReference type="Pfam" id="PF00528">
    <property type="entry name" value="BPD_transp_1"/>
    <property type="match status" value="1"/>
</dbReference>
<feature type="transmembrane region" description="Helical" evidence="7">
    <location>
        <begin position="39"/>
        <end position="61"/>
    </location>
</feature>
<comment type="similarity">
    <text evidence="7">Belongs to the binding-protein-dependent transport system permease family.</text>
</comment>
<feature type="transmembrane region" description="Helical" evidence="7">
    <location>
        <begin position="265"/>
        <end position="283"/>
    </location>
</feature>
<organism evidence="9 10">
    <name type="scientific">Paracidovorax avenae (strain ATCC 19860 / DSM 7227 / CCUG 15838 / JCM 20985 / LMG 2117 / NCPPB 1011)</name>
    <name type="common">Acidovorax avenae</name>
    <dbReference type="NCBI Taxonomy" id="643561"/>
    <lineage>
        <taxon>Bacteria</taxon>
        <taxon>Pseudomonadati</taxon>
        <taxon>Pseudomonadota</taxon>
        <taxon>Betaproteobacteria</taxon>
        <taxon>Burkholderiales</taxon>
        <taxon>Comamonadaceae</taxon>
        <taxon>Paracidovorax</taxon>
    </lineage>
</organism>
<dbReference type="PANTHER" id="PTHR32243:SF18">
    <property type="entry name" value="INNER MEMBRANE ABC TRANSPORTER PERMEASE PROTEIN YCJP"/>
    <property type="match status" value="1"/>
</dbReference>
<evidence type="ECO:0000256" key="5">
    <source>
        <dbReference type="ARBA" id="ARBA00022989"/>
    </source>
</evidence>
<dbReference type="AlphaFoldDB" id="F0Q538"/>
<feature type="transmembrane region" description="Helical" evidence="7">
    <location>
        <begin position="205"/>
        <end position="230"/>
    </location>
</feature>
<evidence type="ECO:0000259" key="8">
    <source>
        <dbReference type="PROSITE" id="PS50928"/>
    </source>
</evidence>
<keyword evidence="3" id="KW-1003">Cell membrane</keyword>
<dbReference type="HOGENOM" id="CLU_016047_1_2_4"/>
<evidence type="ECO:0000256" key="1">
    <source>
        <dbReference type="ARBA" id="ARBA00004651"/>
    </source>
</evidence>
<dbReference type="RefSeq" id="WP_013596467.1">
    <property type="nucleotide sequence ID" value="NC_015138.1"/>
</dbReference>
<evidence type="ECO:0000256" key="7">
    <source>
        <dbReference type="RuleBase" id="RU363032"/>
    </source>
</evidence>
<accession>F0Q538</accession>
<evidence type="ECO:0000313" key="10">
    <source>
        <dbReference type="Proteomes" id="UP000002482"/>
    </source>
</evidence>
<keyword evidence="2 7" id="KW-0813">Transport</keyword>
<feature type="transmembrane region" description="Helical" evidence="7">
    <location>
        <begin position="161"/>
        <end position="184"/>
    </location>
</feature>
<dbReference type="KEGG" id="aaa:Acav_4104"/>
<dbReference type="PANTHER" id="PTHR32243">
    <property type="entry name" value="MALTOSE TRANSPORT SYSTEM PERMEASE-RELATED"/>
    <property type="match status" value="1"/>
</dbReference>
<dbReference type="InterPro" id="IPR050901">
    <property type="entry name" value="BP-dep_ABC_trans_perm"/>
</dbReference>
<proteinExistence type="inferred from homology"/>
<keyword evidence="4 7" id="KW-0812">Transmembrane</keyword>
<keyword evidence="5 7" id="KW-1133">Transmembrane helix</keyword>
<evidence type="ECO:0000256" key="4">
    <source>
        <dbReference type="ARBA" id="ARBA00022692"/>
    </source>
</evidence>
<feature type="domain" description="ABC transmembrane type-1" evidence="8">
    <location>
        <begin position="93"/>
        <end position="283"/>
    </location>
</feature>
<dbReference type="InterPro" id="IPR035906">
    <property type="entry name" value="MetI-like_sf"/>
</dbReference>
<evidence type="ECO:0000313" key="9">
    <source>
        <dbReference type="EMBL" id="ADX47994.1"/>
    </source>
</evidence>
<dbReference type="SUPFAM" id="SSF161098">
    <property type="entry name" value="MetI-like"/>
    <property type="match status" value="1"/>
</dbReference>
<evidence type="ECO:0000256" key="2">
    <source>
        <dbReference type="ARBA" id="ARBA00022448"/>
    </source>
</evidence>
<dbReference type="PROSITE" id="PS50928">
    <property type="entry name" value="ABC_TM1"/>
    <property type="match status" value="1"/>
</dbReference>
<dbReference type="GO" id="GO:0005886">
    <property type="term" value="C:plasma membrane"/>
    <property type="evidence" value="ECO:0007669"/>
    <property type="project" value="UniProtKB-SubCell"/>
</dbReference>
<dbReference type="Proteomes" id="UP000002482">
    <property type="component" value="Chromosome"/>
</dbReference>
<gene>
    <name evidence="9" type="ordered locus">Acav_4104</name>
</gene>
<keyword evidence="6 7" id="KW-0472">Membrane</keyword>
<dbReference type="GeneID" id="34239244"/>
<evidence type="ECO:0000256" key="6">
    <source>
        <dbReference type="ARBA" id="ARBA00023136"/>
    </source>
</evidence>
<comment type="subcellular location">
    <subcellularLocation>
        <location evidence="1 7">Cell membrane</location>
        <topology evidence="1 7">Multi-pass membrane protein</topology>
    </subcellularLocation>
</comment>
<dbReference type="OrthoDB" id="8111552at2"/>
<feature type="transmembrane region" description="Helical" evidence="7">
    <location>
        <begin position="97"/>
        <end position="118"/>
    </location>
</feature>
<dbReference type="EMBL" id="CP002521">
    <property type="protein sequence ID" value="ADX47994.1"/>
    <property type="molecule type" value="Genomic_DNA"/>
</dbReference>